<dbReference type="InterPro" id="IPR027412">
    <property type="entry name" value="Gp9_C_dom_sf"/>
</dbReference>
<dbReference type="InterPro" id="IPR056391">
    <property type="entry name" value="Baseplate_gp9_C"/>
</dbReference>
<dbReference type="RefSeq" id="YP_009030764.1">
    <property type="nucleotide sequence ID" value="NC_024125.2"/>
</dbReference>
<evidence type="ECO:0000313" key="3">
    <source>
        <dbReference type="EMBL" id="AHY83357.1"/>
    </source>
</evidence>
<feature type="domain" description="Baseplate protein gp9-like C-terminal" evidence="2">
    <location>
        <begin position="169"/>
        <end position="272"/>
    </location>
</feature>
<dbReference type="Proteomes" id="UP000024439">
    <property type="component" value="Segment"/>
</dbReference>
<dbReference type="InterPro" id="IPR027411">
    <property type="entry name" value="Gp9/Gp10_mid_dom_sf"/>
</dbReference>
<proteinExistence type="predicted"/>
<dbReference type="InterPro" id="IPR036240">
    <property type="entry name" value="Gp9-like_sf"/>
</dbReference>
<dbReference type="KEGG" id="vg:19485307"/>
<dbReference type="GO" id="GO:0019076">
    <property type="term" value="P:viral release from host cell"/>
    <property type="evidence" value="ECO:0007669"/>
    <property type="project" value="InterPro"/>
</dbReference>
<dbReference type="GeneID" id="19485307"/>
<name>A0A023ZUS0_9CAUD</name>
<keyword evidence="4" id="KW-1185">Reference proteome</keyword>
<dbReference type="SUPFAM" id="SSF50017">
    <property type="entry name" value="gp9"/>
    <property type="match status" value="1"/>
</dbReference>
<gene>
    <name evidence="3" type="ORF">e112_167</name>
</gene>
<protein>
    <submittedName>
        <fullName evidence="3">Baseplate wedge tail fiber connector</fullName>
    </submittedName>
</protein>
<dbReference type="Gene3D" id="2.60.40.1680">
    <property type="entry name" value="4-oxalocrotonate tautomerase-like"/>
    <property type="match status" value="1"/>
</dbReference>
<dbReference type="Pfam" id="PF23618">
    <property type="entry name" value="T4_gp9_10_C"/>
    <property type="match status" value="1"/>
</dbReference>
<evidence type="ECO:0000259" key="1">
    <source>
        <dbReference type="Pfam" id="PF07880"/>
    </source>
</evidence>
<dbReference type="EMBL" id="KJ668714">
    <property type="protein sequence ID" value="AHY83357.1"/>
    <property type="molecule type" value="Genomic_DNA"/>
</dbReference>
<reference evidence="3 4" key="1">
    <citation type="submission" date="2014-10" db="EMBL/GenBank/DDBJ databases">
        <title>Complete genome sequence of e11/2, a T-even type bacteriophage specific for E. coli O157:H7.</title>
        <authorList>
            <person name="Coffey B."/>
            <person name="Ross P."/>
            <person name="O'Flynn G."/>
            <person name="O'Sullivan O."/>
            <person name="Casey A."/>
            <person name="Callanan M."/>
            <person name="Coffey A."/>
            <person name="McAuliffe O."/>
        </authorList>
    </citation>
    <scope>NUCLEOTIDE SEQUENCE [LARGE SCALE GENOMIC DNA]</scope>
</reference>
<organism evidence="3 4">
    <name type="scientific">Escherichia phage vB_EcoM_112</name>
    <dbReference type="NCBI Taxonomy" id="1495285"/>
    <lineage>
        <taxon>Viruses</taxon>
        <taxon>Duplodnaviria</taxon>
        <taxon>Heunggongvirae</taxon>
        <taxon>Uroviricota</taxon>
        <taxon>Caudoviricetes</taxon>
        <taxon>Pantevenvirales</taxon>
        <taxon>Straboviridae</taxon>
        <taxon>Tevenvirinae</taxon>
        <taxon>Tequatrovirus</taxon>
        <taxon>Tequatrovirus e112</taxon>
    </lineage>
</organism>
<dbReference type="InterPro" id="IPR008987">
    <property type="entry name" value="Baseplate_struct_prot_Gp9/10_N"/>
</dbReference>
<evidence type="ECO:0000259" key="2">
    <source>
        <dbReference type="Pfam" id="PF23618"/>
    </source>
</evidence>
<dbReference type="Gene3D" id="2.60.120.640">
    <property type="entry name" value="gp9"/>
    <property type="match status" value="1"/>
</dbReference>
<evidence type="ECO:0000313" key="4">
    <source>
        <dbReference type="Proteomes" id="UP000024439"/>
    </source>
</evidence>
<dbReference type="Pfam" id="PF07880">
    <property type="entry name" value="T4_gp9_10_N"/>
    <property type="match status" value="1"/>
</dbReference>
<accession>A0A023ZUS0</accession>
<feature type="domain" description="Baseplate structural protein Gp9/Gp10 N-terminal" evidence="1">
    <location>
        <begin position="7"/>
        <end position="168"/>
    </location>
</feature>
<dbReference type="Gene3D" id="1.20.5.960">
    <property type="entry name" value="Bacteriophage t4 gene product 9 (gp9)"/>
    <property type="match status" value="1"/>
</dbReference>
<sequence>MFIQEPKKLIDTGEIGNASTGDILFDGGNKINSDFNAIYNAFGDQRKMAVANGTGADGQIIHATGYYQKHSIAEYATPVKVGTRHDIDTSTVGVKVIIERGELGDCVEFINSNGSISVTNPLTIQAIDSIKGVSGNLVVTTPYSKVTLRCISSDNSTSVWNYSIESMFGQKESPVEGTWNISTSGLVDIPLFHRTEYNMAKLLVTCQSADGRKIKTAEINILVDIVNSEVISSEYAVMRVGNETEEDEIANIAFSIKENYVTATISSSTVGMRAAVKVIATQKIGVAQ</sequence>